<protein>
    <submittedName>
        <fullName evidence="1">Uncharacterized protein</fullName>
    </submittedName>
</protein>
<evidence type="ECO:0000313" key="1">
    <source>
        <dbReference type="EMBL" id="OGH88638.1"/>
    </source>
</evidence>
<evidence type="ECO:0000313" key="2">
    <source>
        <dbReference type="Proteomes" id="UP000177907"/>
    </source>
</evidence>
<organism evidence="1 2">
    <name type="scientific">Candidatus Magasanikbacteria bacterium RIFOXYC2_FULL_42_28</name>
    <dbReference type="NCBI Taxonomy" id="1798704"/>
    <lineage>
        <taxon>Bacteria</taxon>
        <taxon>Candidatus Magasanikiibacteriota</taxon>
    </lineage>
</organism>
<gene>
    <name evidence="1" type="ORF">A3J93_00905</name>
</gene>
<dbReference type="Proteomes" id="UP000177907">
    <property type="component" value="Unassembled WGS sequence"/>
</dbReference>
<comment type="caution">
    <text evidence="1">The sequence shown here is derived from an EMBL/GenBank/DDBJ whole genome shotgun (WGS) entry which is preliminary data.</text>
</comment>
<proteinExistence type="predicted"/>
<sequence length="80" mass="8847">MASNRVSACQSSGLANKQVCFFLKEKAETANPFAPTKSWQIVRDQPPLSVCIENYFLLVPARGGWVYWAGLFGWAVCGAY</sequence>
<reference evidence="1 2" key="1">
    <citation type="journal article" date="2016" name="Nat. Commun.">
        <title>Thousands of microbial genomes shed light on interconnected biogeochemical processes in an aquifer system.</title>
        <authorList>
            <person name="Anantharaman K."/>
            <person name="Brown C.T."/>
            <person name="Hug L.A."/>
            <person name="Sharon I."/>
            <person name="Castelle C.J."/>
            <person name="Probst A.J."/>
            <person name="Thomas B.C."/>
            <person name="Singh A."/>
            <person name="Wilkins M.J."/>
            <person name="Karaoz U."/>
            <person name="Brodie E.L."/>
            <person name="Williams K.H."/>
            <person name="Hubbard S.S."/>
            <person name="Banfield J.F."/>
        </authorList>
    </citation>
    <scope>NUCLEOTIDE SEQUENCE [LARGE SCALE GENOMIC DNA]</scope>
</reference>
<accession>A0A1F6NXN6</accession>
<dbReference type="EMBL" id="MFQZ01000001">
    <property type="protein sequence ID" value="OGH88638.1"/>
    <property type="molecule type" value="Genomic_DNA"/>
</dbReference>
<dbReference type="AlphaFoldDB" id="A0A1F6NXN6"/>
<name>A0A1F6NXN6_9BACT</name>